<accession>A0A7S1CEH9</accession>
<feature type="chain" id="PRO_5030572242" description="SnoaL-like domain-containing protein" evidence="1">
    <location>
        <begin position="25"/>
        <end position="177"/>
    </location>
</feature>
<dbReference type="EMBL" id="HBFS01013228">
    <property type="protein sequence ID" value="CAD8915748.1"/>
    <property type="molecule type" value="Transcribed_RNA"/>
</dbReference>
<dbReference type="SUPFAM" id="SSF54427">
    <property type="entry name" value="NTF2-like"/>
    <property type="match status" value="1"/>
</dbReference>
<dbReference type="InterPro" id="IPR032710">
    <property type="entry name" value="NTF2-like_dom_sf"/>
</dbReference>
<reference evidence="3" key="1">
    <citation type="submission" date="2021-01" db="EMBL/GenBank/DDBJ databases">
        <authorList>
            <person name="Corre E."/>
            <person name="Pelletier E."/>
            <person name="Niang G."/>
            <person name="Scheremetjew M."/>
            <person name="Finn R."/>
            <person name="Kale V."/>
            <person name="Holt S."/>
            <person name="Cochrane G."/>
            <person name="Meng A."/>
            <person name="Brown T."/>
            <person name="Cohen L."/>
        </authorList>
    </citation>
    <scope>NUCLEOTIDE SEQUENCE</scope>
    <source>
        <strain evidence="3">Ms1</strain>
    </source>
</reference>
<feature type="domain" description="SnoaL-like" evidence="2">
    <location>
        <begin position="52"/>
        <end position="154"/>
    </location>
</feature>
<dbReference type="AlphaFoldDB" id="A0A7S1CEH9"/>
<evidence type="ECO:0000313" key="3">
    <source>
        <dbReference type="EMBL" id="CAD8915748.1"/>
    </source>
</evidence>
<evidence type="ECO:0000259" key="2">
    <source>
        <dbReference type="Pfam" id="PF12680"/>
    </source>
</evidence>
<proteinExistence type="predicted"/>
<name>A0A7S1CEH9_9STRA</name>
<gene>
    <name evidence="3" type="ORF">BSP0115_LOCUS9005</name>
</gene>
<keyword evidence="1" id="KW-0732">Signal</keyword>
<evidence type="ECO:0000256" key="1">
    <source>
        <dbReference type="SAM" id="SignalP"/>
    </source>
</evidence>
<dbReference type="InterPro" id="IPR037401">
    <property type="entry name" value="SnoaL-like"/>
</dbReference>
<dbReference type="Pfam" id="PF12680">
    <property type="entry name" value="SnoaL_2"/>
    <property type="match status" value="1"/>
</dbReference>
<dbReference type="Gene3D" id="3.10.450.50">
    <property type="match status" value="1"/>
</dbReference>
<protein>
    <recommendedName>
        <fullName evidence="2">SnoaL-like domain-containing protein</fullName>
    </recommendedName>
</protein>
<feature type="signal peptide" evidence="1">
    <location>
        <begin position="1"/>
        <end position="24"/>
    </location>
</feature>
<organism evidence="3">
    <name type="scientific">Bicosoecida sp. CB-2014</name>
    <dbReference type="NCBI Taxonomy" id="1486930"/>
    <lineage>
        <taxon>Eukaryota</taxon>
        <taxon>Sar</taxon>
        <taxon>Stramenopiles</taxon>
        <taxon>Bigyra</taxon>
        <taxon>Opalozoa</taxon>
        <taxon>Bicosoecida</taxon>
    </lineage>
</organism>
<sequence>MSCKWIACFIALVVASAATSVAQAFVWRASGADADAAPPSPPPSPGAVEAAVRAYFSTQSNKDCKGLVELLAPDFMLEDPFGTPPVTNASDVLANCQGGGAVFKTIALDVTRVFVAGGGAAVEWHCGSVTTRGCVLDFDGVDEFEVDGDARITAVRGFYNASIPAKQFNCTPPAVVA</sequence>